<name>A0A061QQH6_9CHLO</name>
<sequence>NSTNANQEVSNVKFASKFWTPATSILAQVGNRTAEPRRRLST</sequence>
<accession>A0A061QQH6</accession>
<proteinExistence type="predicted"/>
<protein>
    <submittedName>
        <fullName evidence="1">Uncharacterized protein</fullName>
    </submittedName>
</protein>
<organism evidence="1">
    <name type="scientific">Tetraselmis sp. GSL018</name>
    <dbReference type="NCBI Taxonomy" id="582737"/>
    <lineage>
        <taxon>Eukaryota</taxon>
        <taxon>Viridiplantae</taxon>
        <taxon>Chlorophyta</taxon>
        <taxon>core chlorophytes</taxon>
        <taxon>Chlorodendrophyceae</taxon>
        <taxon>Chlorodendrales</taxon>
        <taxon>Chlorodendraceae</taxon>
        <taxon>Tetraselmis</taxon>
    </lineage>
</organism>
<dbReference type="AlphaFoldDB" id="A0A061QQH6"/>
<evidence type="ECO:0000313" key="1">
    <source>
        <dbReference type="EMBL" id="JAC60664.1"/>
    </source>
</evidence>
<gene>
    <name evidence="1" type="ORF">TSPGSL018_28361</name>
</gene>
<feature type="non-terminal residue" evidence="1">
    <location>
        <position position="1"/>
    </location>
</feature>
<reference evidence="1" key="1">
    <citation type="submission" date="2014-05" db="EMBL/GenBank/DDBJ databases">
        <title>The transcriptome of the halophilic microalga Tetraselmis sp. GSL018 isolated from the Great Salt Lake, Utah.</title>
        <authorList>
            <person name="Jinkerson R.E."/>
            <person name="D'Adamo S."/>
            <person name="Posewitz M.C."/>
        </authorList>
    </citation>
    <scope>NUCLEOTIDE SEQUENCE</scope>
    <source>
        <strain evidence="1">GSL018</strain>
    </source>
</reference>
<dbReference type="EMBL" id="GBEZ01026556">
    <property type="protein sequence ID" value="JAC60664.1"/>
    <property type="molecule type" value="Transcribed_RNA"/>
</dbReference>